<name>A0AC35FRX6_9BILA</name>
<evidence type="ECO:0000313" key="1">
    <source>
        <dbReference type="Proteomes" id="UP000887580"/>
    </source>
</evidence>
<sequence>MANMALVTDEQKKRLANFNNWHSKGLNFLREALDADEGCADVQQKREIIKLYEKAIMAFESGLRSVPKAVPAGSRDDVQTRVQVMQKHLDGSRDRIQKLRKDMIEASTNEIVRNLQNTKPASYVSVPSTSASAKKAGVAALFASKEEQEILGCIVASTNIRLDDVLGNDAAKLALEETVVLPAVNPSLFTGLRTPTKGILLFGPPGNGKTMLAKAVANEAGCTFFNISAATIMSKWVGQGEKMMRELFRVARAKQPSIIFIDEVDSMLCTRTDDEGAGASRRVITEFLLQFDGVTSDVSDRVLVLGATNRPFDLDDGVLRRFPRRIFIDLPDIRAREHLILHNFKNTNTRHQITSLQLKEAARYTQGYSYSDLTALCREAAMGPLRGISRTKLRSATARDIRPVQYEDLVKAMDIIKPSTTPTNLYKLHAFAKDYAQV</sequence>
<evidence type="ECO:0000313" key="2">
    <source>
        <dbReference type="WBParaSite" id="PS1159_v2.g20211.t1"/>
    </source>
</evidence>
<accession>A0AC35FRX6</accession>
<protein>
    <submittedName>
        <fullName evidence="2">AAA+ ATPase domain-containing protein</fullName>
    </submittedName>
</protein>
<dbReference type="WBParaSite" id="PS1159_v2.g20211.t1">
    <property type="protein sequence ID" value="PS1159_v2.g20211.t1"/>
    <property type="gene ID" value="PS1159_v2.g20211"/>
</dbReference>
<proteinExistence type="predicted"/>
<organism evidence="1 2">
    <name type="scientific">Panagrolaimus sp. PS1159</name>
    <dbReference type="NCBI Taxonomy" id="55785"/>
    <lineage>
        <taxon>Eukaryota</taxon>
        <taxon>Metazoa</taxon>
        <taxon>Ecdysozoa</taxon>
        <taxon>Nematoda</taxon>
        <taxon>Chromadorea</taxon>
        <taxon>Rhabditida</taxon>
        <taxon>Tylenchina</taxon>
        <taxon>Panagrolaimomorpha</taxon>
        <taxon>Panagrolaimoidea</taxon>
        <taxon>Panagrolaimidae</taxon>
        <taxon>Panagrolaimus</taxon>
    </lineage>
</organism>
<dbReference type="Proteomes" id="UP000887580">
    <property type="component" value="Unplaced"/>
</dbReference>
<reference evidence="2" key="1">
    <citation type="submission" date="2022-11" db="UniProtKB">
        <authorList>
            <consortium name="WormBaseParasite"/>
        </authorList>
    </citation>
    <scope>IDENTIFICATION</scope>
</reference>